<gene>
    <name evidence="2" type="primary">MEDAG</name>
</gene>
<keyword evidence="1" id="KW-1185">Reference proteome</keyword>
<dbReference type="Proteomes" id="UP000515159">
    <property type="component" value="Chromosome 6"/>
</dbReference>
<dbReference type="GeneID" id="117362620"/>
<reference evidence="2" key="1">
    <citation type="submission" date="2025-08" db="UniProtKB">
        <authorList>
            <consortium name="RefSeq"/>
        </authorList>
    </citation>
    <scope>IDENTIFICATION</scope>
</reference>
<dbReference type="AlphaFoldDB" id="A0A6P8R5E6"/>
<dbReference type="CTD" id="84935"/>
<name>A0A6P8R5E6_GEOSA</name>
<dbReference type="RefSeq" id="XP_033805162.1">
    <property type="nucleotide sequence ID" value="XM_033949271.1"/>
</dbReference>
<sequence length="197" mass="22338">MAATGRKISWEVDGNGRKLSSGRDEIFEEEPKARDFRQLSIVSISLPELTSLTTCNCELALLPLELLLQLQPVYFQLQQPRDSREGSVTVLNSAGGYNAFCNGLVKLGDHQYHIVNYISRNVDLKTHLDYKDYRETILSRPMLFFVNATRNKQGVSKEKTFAFIVNTRHPKIKGQIEQGMNNIISSVLGESYKLQVQ</sequence>
<protein>
    <submittedName>
        <fullName evidence="2">Mesenteric estrogen-dependent adipogenesis protein isoform X2</fullName>
    </submittedName>
</protein>
<proteinExistence type="predicted"/>
<accession>A0A6P8R5E6</accession>
<evidence type="ECO:0000313" key="2">
    <source>
        <dbReference type="RefSeq" id="XP_033805162.1"/>
    </source>
</evidence>
<organism evidence="1 2">
    <name type="scientific">Geotrypetes seraphini</name>
    <name type="common">Gaboon caecilian</name>
    <name type="synonym">Caecilia seraphini</name>
    <dbReference type="NCBI Taxonomy" id="260995"/>
    <lineage>
        <taxon>Eukaryota</taxon>
        <taxon>Metazoa</taxon>
        <taxon>Chordata</taxon>
        <taxon>Craniata</taxon>
        <taxon>Vertebrata</taxon>
        <taxon>Euteleostomi</taxon>
        <taxon>Amphibia</taxon>
        <taxon>Gymnophiona</taxon>
        <taxon>Geotrypetes</taxon>
    </lineage>
</organism>
<evidence type="ECO:0000313" key="1">
    <source>
        <dbReference type="Proteomes" id="UP000515159"/>
    </source>
</evidence>